<keyword evidence="7" id="KW-0418">Kinase</keyword>
<accession>A0A1A5YDT9</accession>
<evidence type="ECO:0000256" key="10">
    <source>
        <dbReference type="ARBA" id="ARBA00023012"/>
    </source>
</evidence>
<keyword evidence="3" id="KW-0597">Phosphoprotein</keyword>
<feature type="transmembrane region" description="Helical" evidence="12">
    <location>
        <begin position="288"/>
        <end position="310"/>
    </location>
</feature>
<comment type="subcellular location">
    <subcellularLocation>
        <location evidence="1">Cell membrane</location>
        <topology evidence="1">Multi-pass membrane protein</topology>
    </subcellularLocation>
</comment>
<evidence type="ECO:0000313" key="15">
    <source>
        <dbReference type="Proteomes" id="UP000092024"/>
    </source>
</evidence>
<dbReference type="CDD" id="cd06225">
    <property type="entry name" value="HAMP"/>
    <property type="match status" value="1"/>
</dbReference>
<feature type="domain" description="HAMP" evidence="13">
    <location>
        <begin position="313"/>
        <end position="365"/>
    </location>
</feature>
<evidence type="ECO:0000256" key="3">
    <source>
        <dbReference type="ARBA" id="ARBA00022553"/>
    </source>
</evidence>
<evidence type="ECO:0000256" key="9">
    <source>
        <dbReference type="ARBA" id="ARBA00022989"/>
    </source>
</evidence>
<evidence type="ECO:0000256" key="5">
    <source>
        <dbReference type="ARBA" id="ARBA00022692"/>
    </source>
</evidence>
<evidence type="ECO:0000259" key="13">
    <source>
        <dbReference type="PROSITE" id="PS50885"/>
    </source>
</evidence>
<dbReference type="Gene3D" id="6.10.340.10">
    <property type="match status" value="1"/>
</dbReference>
<evidence type="ECO:0000256" key="11">
    <source>
        <dbReference type="ARBA" id="ARBA00023136"/>
    </source>
</evidence>
<keyword evidence="11 12" id="KW-0472">Membrane</keyword>
<keyword evidence="5 12" id="KW-0812">Transmembrane</keyword>
<evidence type="ECO:0000256" key="4">
    <source>
        <dbReference type="ARBA" id="ARBA00022679"/>
    </source>
</evidence>
<evidence type="ECO:0000256" key="2">
    <source>
        <dbReference type="ARBA" id="ARBA00022475"/>
    </source>
</evidence>
<keyword evidence="8" id="KW-0067">ATP-binding</keyword>
<evidence type="ECO:0000256" key="6">
    <source>
        <dbReference type="ARBA" id="ARBA00022741"/>
    </source>
</evidence>
<dbReference type="PROSITE" id="PS50885">
    <property type="entry name" value="HAMP"/>
    <property type="match status" value="1"/>
</dbReference>
<keyword evidence="15" id="KW-1185">Reference proteome</keyword>
<sequence>MGRWTVKKTYSIRSILIIGFLAVMVPMLLFMLINHFYARDIVREKVTETYRNTLDIFVGQADTNLEEITNYLIKMSIMDVDVGMLMSFPMDNDMYTLTKIRIDTKLKRDVDVYNVIDSVFLFHEGDTILGTNSDYNRTRDIITTHMRDRLNSVEKPADVNRQWDVRYDQRMEGSFFLMNSVEVRNGLYAGAIIRIQDINAMLSRQWRDGDIGYTGILLRDDDRLKELLTDDMPQLGEESNLITNNPYIQGTDAETGQSYLVMSRPSRAVNIAYQVMVPEQALLKELIFFRNVALFAPIGLFLLLTLYMLLLRNMLFKPFHELILGMKKLSLGMLDVRLKRGKTIEFQFLGDTFNMMAEQIKTLKIDVYEEQLRVKQGELRQLQAQINPHFYMNSLNIIYNLAALKDTESVKRMSLHLADYFRFIMKVNRDTITLGEELSHIDNYITIQKMRFPDRLDCKIEVAEQLRSFPVAALTIQPFVENAIIHGFKNRRKLFVIVISASKEQTADGRQILKAVVSDNGTGFDEEVLEGLQRKQYVSQSGSNSTGLGIMNVMDRLTLLYGQAATVRFRNKSNENGEGGAEVTITIPETREGERKDV</sequence>
<dbReference type="EMBL" id="LYPA01000070">
    <property type="protein sequence ID" value="OBR63753.1"/>
    <property type="molecule type" value="Genomic_DNA"/>
</dbReference>
<name>A0A1A5YDT9_9BACL</name>
<dbReference type="STRING" id="1844972.A7K91_08090"/>
<gene>
    <name evidence="14" type="ORF">A7K91_08090</name>
</gene>
<dbReference type="OrthoDB" id="759642at2"/>
<dbReference type="Pfam" id="PF02518">
    <property type="entry name" value="HATPase_c"/>
    <property type="match status" value="1"/>
</dbReference>
<dbReference type="InterPro" id="IPR003594">
    <property type="entry name" value="HATPase_dom"/>
</dbReference>
<dbReference type="Proteomes" id="UP000092024">
    <property type="component" value="Unassembled WGS sequence"/>
</dbReference>
<dbReference type="GO" id="GO:0000155">
    <property type="term" value="F:phosphorelay sensor kinase activity"/>
    <property type="evidence" value="ECO:0007669"/>
    <property type="project" value="InterPro"/>
</dbReference>
<dbReference type="PANTHER" id="PTHR34220">
    <property type="entry name" value="SENSOR HISTIDINE KINASE YPDA"/>
    <property type="match status" value="1"/>
</dbReference>
<feature type="transmembrane region" description="Helical" evidence="12">
    <location>
        <begin position="12"/>
        <end position="33"/>
    </location>
</feature>
<dbReference type="PANTHER" id="PTHR34220:SF11">
    <property type="entry name" value="SENSOR PROTEIN KINASE HPTS"/>
    <property type="match status" value="1"/>
</dbReference>
<protein>
    <recommendedName>
        <fullName evidence="13">HAMP domain-containing protein</fullName>
    </recommendedName>
</protein>
<evidence type="ECO:0000256" key="1">
    <source>
        <dbReference type="ARBA" id="ARBA00004651"/>
    </source>
</evidence>
<dbReference type="InterPro" id="IPR036890">
    <property type="entry name" value="HATPase_C_sf"/>
</dbReference>
<keyword evidence="6" id="KW-0547">Nucleotide-binding</keyword>
<dbReference type="InterPro" id="IPR050640">
    <property type="entry name" value="Bact_2-comp_sensor_kinase"/>
</dbReference>
<comment type="caution">
    <text evidence="14">The sequence shown here is derived from an EMBL/GenBank/DDBJ whole genome shotgun (WGS) entry which is preliminary data.</text>
</comment>
<dbReference type="AlphaFoldDB" id="A0A1A5YDT9"/>
<keyword evidence="4" id="KW-0808">Transferase</keyword>
<proteinExistence type="predicted"/>
<dbReference type="Gene3D" id="3.30.565.10">
    <property type="entry name" value="Histidine kinase-like ATPase, C-terminal domain"/>
    <property type="match status" value="1"/>
</dbReference>
<dbReference type="GO" id="GO:0005524">
    <property type="term" value="F:ATP binding"/>
    <property type="evidence" value="ECO:0007669"/>
    <property type="project" value="UniProtKB-KW"/>
</dbReference>
<evidence type="ECO:0000313" key="14">
    <source>
        <dbReference type="EMBL" id="OBR63753.1"/>
    </source>
</evidence>
<keyword evidence="9 12" id="KW-1133">Transmembrane helix</keyword>
<evidence type="ECO:0000256" key="12">
    <source>
        <dbReference type="SAM" id="Phobius"/>
    </source>
</evidence>
<dbReference type="SUPFAM" id="SSF55874">
    <property type="entry name" value="ATPase domain of HSP90 chaperone/DNA topoisomerase II/histidine kinase"/>
    <property type="match status" value="1"/>
</dbReference>
<dbReference type="Pfam" id="PF06580">
    <property type="entry name" value="His_kinase"/>
    <property type="match status" value="1"/>
</dbReference>
<evidence type="ECO:0000256" key="8">
    <source>
        <dbReference type="ARBA" id="ARBA00022840"/>
    </source>
</evidence>
<dbReference type="InterPro" id="IPR003660">
    <property type="entry name" value="HAMP_dom"/>
</dbReference>
<dbReference type="GO" id="GO:0005886">
    <property type="term" value="C:plasma membrane"/>
    <property type="evidence" value="ECO:0007669"/>
    <property type="project" value="UniProtKB-SubCell"/>
</dbReference>
<keyword evidence="10" id="KW-0902">Two-component regulatory system</keyword>
<reference evidence="14 15" key="1">
    <citation type="submission" date="2016-05" db="EMBL/GenBank/DDBJ databases">
        <title>Paenibacillus oryzae. sp. nov., isolated from the rice root.</title>
        <authorList>
            <person name="Zhang J."/>
            <person name="Zhang X."/>
        </authorList>
    </citation>
    <scope>NUCLEOTIDE SEQUENCE [LARGE SCALE GENOMIC DNA]</scope>
    <source>
        <strain evidence="14 15">1DrF-4</strain>
    </source>
</reference>
<organism evidence="14 15">
    <name type="scientific">Paenibacillus oryzae</name>
    <dbReference type="NCBI Taxonomy" id="1844972"/>
    <lineage>
        <taxon>Bacteria</taxon>
        <taxon>Bacillati</taxon>
        <taxon>Bacillota</taxon>
        <taxon>Bacilli</taxon>
        <taxon>Bacillales</taxon>
        <taxon>Paenibacillaceae</taxon>
        <taxon>Paenibacillus</taxon>
    </lineage>
</organism>
<keyword evidence="2" id="KW-1003">Cell membrane</keyword>
<evidence type="ECO:0000256" key="7">
    <source>
        <dbReference type="ARBA" id="ARBA00022777"/>
    </source>
</evidence>
<dbReference type="InterPro" id="IPR010559">
    <property type="entry name" value="Sig_transdc_His_kin_internal"/>
</dbReference>